<organism evidence="1 2">
    <name type="scientific">Pseudomonas neuropathica</name>
    <dbReference type="NCBI Taxonomy" id="2730425"/>
    <lineage>
        <taxon>Bacteria</taxon>
        <taxon>Pseudomonadati</taxon>
        <taxon>Pseudomonadota</taxon>
        <taxon>Gammaproteobacteria</taxon>
        <taxon>Pseudomonadales</taxon>
        <taxon>Pseudomonadaceae</taxon>
        <taxon>Pseudomonas</taxon>
    </lineage>
</organism>
<evidence type="ECO:0000313" key="1">
    <source>
        <dbReference type="EMBL" id="MFK9081141.1"/>
    </source>
</evidence>
<sequence>LKSIASRLAPTFGNAFPCGSQPAGDCVTSVSRSKPALGTTRFQRWKNKTITTDPGGASKPRHGLGHPKSADFPEKHT</sequence>
<keyword evidence="2" id="KW-1185">Reference proteome</keyword>
<accession>A0ACC7MRF6</accession>
<feature type="non-terminal residue" evidence="1">
    <location>
        <position position="1"/>
    </location>
</feature>
<reference evidence="1" key="1">
    <citation type="submission" date="2024-11" db="EMBL/GenBank/DDBJ databases">
        <authorList>
            <person name="Lucas J.A."/>
        </authorList>
    </citation>
    <scope>NUCLEOTIDE SEQUENCE</scope>
    <source>
        <strain evidence="1">Z 8.8</strain>
    </source>
</reference>
<dbReference type="EMBL" id="JBJHQE010000015">
    <property type="protein sequence ID" value="MFK9081141.1"/>
    <property type="molecule type" value="Genomic_DNA"/>
</dbReference>
<proteinExistence type="predicted"/>
<dbReference type="Proteomes" id="UP001622950">
    <property type="component" value="Unassembled WGS sequence"/>
</dbReference>
<protein>
    <submittedName>
        <fullName evidence="1">Uncharacterized protein</fullName>
    </submittedName>
</protein>
<gene>
    <name evidence="1" type="ORF">ACJEBM_10705</name>
</gene>
<evidence type="ECO:0000313" key="2">
    <source>
        <dbReference type="Proteomes" id="UP001622950"/>
    </source>
</evidence>
<name>A0ACC7MRF6_9PSED</name>
<comment type="caution">
    <text evidence="1">The sequence shown here is derived from an EMBL/GenBank/DDBJ whole genome shotgun (WGS) entry which is preliminary data.</text>
</comment>